<accession>A0A1I6PVL8</accession>
<keyword evidence="2" id="KW-0472">Membrane</keyword>
<dbReference type="RefSeq" id="WP_394328082.1">
    <property type="nucleotide sequence ID" value="NZ_FOZS01000001.1"/>
</dbReference>
<feature type="transmembrane region" description="Helical" evidence="2">
    <location>
        <begin position="12"/>
        <end position="35"/>
    </location>
</feature>
<gene>
    <name evidence="3" type="ORF">SAMN04488556_0804</name>
</gene>
<organism evidence="3 4">
    <name type="scientific">Halostagnicola kamekurae</name>
    <dbReference type="NCBI Taxonomy" id="619731"/>
    <lineage>
        <taxon>Archaea</taxon>
        <taxon>Methanobacteriati</taxon>
        <taxon>Methanobacteriota</taxon>
        <taxon>Stenosarchaea group</taxon>
        <taxon>Halobacteria</taxon>
        <taxon>Halobacteriales</taxon>
        <taxon>Natrialbaceae</taxon>
        <taxon>Halostagnicola</taxon>
    </lineage>
</organism>
<keyword evidence="4" id="KW-1185">Reference proteome</keyword>
<dbReference type="EMBL" id="FOZS01000001">
    <property type="protein sequence ID" value="SFS44118.1"/>
    <property type="molecule type" value="Genomic_DNA"/>
</dbReference>
<evidence type="ECO:0000313" key="3">
    <source>
        <dbReference type="EMBL" id="SFS44118.1"/>
    </source>
</evidence>
<proteinExistence type="predicted"/>
<keyword evidence="2" id="KW-0812">Transmembrane</keyword>
<name>A0A1I6PVL8_9EURY</name>
<keyword evidence="2" id="KW-1133">Transmembrane helix</keyword>
<evidence type="ECO:0000313" key="4">
    <source>
        <dbReference type="Proteomes" id="UP000199199"/>
    </source>
</evidence>
<dbReference type="Proteomes" id="UP000199199">
    <property type="component" value="Unassembled WGS sequence"/>
</dbReference>
<feature type="compositionally biased region" description="Acidic residues" evidence="1">
    <location>
        <begin position="77"/>
        <end position="90"/>
    </location>
</feature>
<reference evidence="4" key="1">
    <citation type="submission" date="2016-10" db="EMBL/GenBank/DDBJ databases">
        <authorList>
            <person name="Varghese N."/>
            <person name="Submissions S."/>
        </authorList>
    </citation>
    <scope>NUCLEOTIDE SEQUENCE [LARGE SCALE GENOMIC DNA]</scope>
    <source>
        <strain evidence="4">DSM 22427</strain>
    </source>
</reference>
<evidence type="ECO:0000256" key="1">
    <source>
        <dbReference type="SAM" id="MobiDB-lite"/>
    </source>
</evidence>
<sequence length="90" mass="9530">MSVVKYLSSLAMLVAGVAVMVLLATVVFFVTIFVVSTGSELANYDPSDDFVVLSSTLIVVAVILTGGFTPRLSGGTDDADGDEFDDRTYR</sequence>
<feature type="transmembrane region" description="Helical" evidence="2">
    <location>
        <begin position="50"/>
        <end position="68"/>
    </location>
</feature>
<evidence type="ECO:0000256" key="2">
    <source>
        <dbReference type="SAM" id="Phobius"/>
    </source>
</evidence>
<dbReference type="AlphaFoldDB" id="A0A1I6PVL8"/>
<protein>
    <submittedName>
        <fullName evidence="3">Uncharacterized protein</fullName>
    </submittedName>
</protein>
<feature type="region of interest" description="Disordered" evidence="1">
    <location>
        <begin position="68"/>
        <end position="90"/>
    </location>
</feature>